<keyword evidence="2" id="KW-1185">Reference proteome</keyword>
<evidence type="ECO:0000313" key="2">
    <source>
        <dbReference type="Proteomes" id="UP000499080"/>
    </source>
</evidence>
<sequence length="167" mass="18708">MVFTKVYSTINIVGYRGSVGHTSNDGTYFLWEVWVPGPVMAILLTDHSTLLLSRRADHSDATDEFVPVESPRNTVPSHPPAFKTGPSPISQESFTLPPHFFGFVRGSPPLAHDRISVLWTCAPEGKRKWKNTKAEWENPNISPATYQLAMTTGFRATRSKWYEADLS</sequence>
<evidence type="ECO:0000313" key="1">
    <source>
        <dbReference type="EMBL" id="GBL94097.1"/>
    </source>
</evidence>
<accession>A0A4Y2BQX3</accession>
<reference evidence="1 2" key="1">
    <citation type="journal article" date="2019" name="Sci. Rep.">
        <title>Orb-weaving spider Araneus ventricosus genome elucidates the spidroin gene catalogue.</title>
        <authorList>
            <person name="Kono N."/>
            <person name="Nakamura H."/>
            <person name="Ohtoshi R."/>
            <person name="Moran D.A.P."/>
            <person name="Shinohara A."/>
            <person name="Yoshida Y."/>
            <person name="Fujiwara M."/>
            <person name="Mori M."/>
            <person name="Tomita M."/>
            <person name="Arakawa K."/>
        </authorList>
    </citation>
    <scope>NUCLEOTIDE SEQUENCE [LARGE SCALE GENOMIC DNA]</scope>
</reference>
<protein>
    <submittedName>
        <fullName evidence="1">Uncharacterized protein</fullName>
    </submittedName>
</protein>
<dbReference type="EMBL" id="BGPR01000099">
    <property type="protein sequence ID" value="GBL94097.1"/>
    <property type="molecule type" value="Genomic_DNA"/>
</dbReference>
<comment type="caution">
    <text evidence="1">The sequence shown here is derived from an EMBL/GenBank/DDBJ whole genome shotgun (WGS) entry which is preliminary data.</text>
</comment>
<name>A0A4Y2BQX3_ARAVE</name>
<organism evidence="1 2">
    <name type="scientific">Araneus ventricosus</name>
    <name type="common">Orbweaver spider</name>
    <name type="synonym">Epeira ventricosa</name>
    <dbReference type="NCBI Taxonomy" id="182803"/>
    <lineage>
        <taxon>Eukaryota</taxon>
        <taxon>Metazoa</taxon>
        <taxon>Ecdysozoa</taxon>
        <taxon>Arthropoda</taxon>
        <taxon>Chelicerata</taxon>
        <taxon>Arachnida</taxon>
        <taxon>Araneae</taxon>
        <taxon>Araneomorphae</taxon>
        <taxon>Entelegynae</taxon>
        <taxon>Araneoidea</taxon>
        <taxon>Araneidae</taxon>
        <taxon>Araneus</taxon>
    </lineage>
</organism>
<dbReference type="AlphaFoldDB" id="A0A4Y2BQX3"/>
<dbReference type="Proteomes" id="UP000499080">
    <property type="component" value="Unassembled WGS sequence"/>
</dbReference>
<proteinExistence type="predicted"/>
<gene>
    <name evidence="1" type="ORF">AVEN_185055_1</name>
</gene>